<dbReference type="eggNOG" id="COG0582">
    <property type="taxonomic scope" value="Bacteria"/>
</dbReference>
<gene>
    <name evidence="1" type="ORF">HMPREF9449_01574</name>
</gene>
<evidence type="ECO:0000313" key="2">
    <source>
        <dbReference type="Proteomes" id="UP000004892"/>
    </source>
</evidence>
<reference evidence="1 2" key="1">
    <citation type="submission" date="2012-01" db="EMBL/GenBank/DDBJ databases">
        <title>The Genome Sequence of Odoribacter laneus YIT 12061.</title>
        <authorList>
            <consortium name="The Broad Institute Genome Sequencing Platform"/>
            <person name="Earl A."/>
            <person name="Ward D."/>
            <person name="Feldgarden M."/>
            <person name="Gevers D."/>
            <person name="Morotomi M."/>
            <person name="Young S.K."/>
            <person name="Zeng Q."/>
            <person name="Gargeya S."/>
            <person name="Fitzgerald M."/>
            <person name="Haas B."/>
            <person name="Abouelleil A."/>
            <person name="Alvarado L."/>
            <person name="Arachchi H.M."/>
            <person name="Berlin A."/>
            <person name="Chapman S.B."/>
            <person name="Gearin G."/>
            <person name="Goldberg J."/>
            <person name="Griggs A."/>
            <person name="Gujja S."/>
            <person name="Hansen M."/>
            <person name="Heiman D."/>
            <person name="Howarth C."/>
            <person name="Larimer J."/>
            <person name="Lui A."/>
            <person name="MacDonald P.J.P."/>
            <person name="McCowen C."/>
            <person name="Montmayeur A."/>
            <person name="Murphy C."/>
            <person name="Neiman D."/>
            <person name="Pearson M."/>
            <person name="Priest M."/>
            <person name="Roberts A."/>
            <person name="Saif S."/>
            <person name="Shea T."/>
            <person name="Sisk P."/>
            <person name="Stolte C."/>
            <person name="Sykes S."/>
            <person name="Wortman J."/>
            <person name="Nusbaum C."/>
            <person name="Birren B."/>
        </authorList>
    </citation>
    <scope>NUCLEOTIDE SEQUENCE [LARGE SCALE GENOMIC DNA]</scope>
    <source>
        <strain evidence="1 2">YIT 12061</strain>
    </source>
</reference>
<proteinExistence type="predicted"/>
<dbReference type="PATRIC" id="fig|742817.3.peg.1681"/>
<dbReference type="GeneID" id="98069142"/>
<protein>
    <submittedName>
        <fullName evidence="1">Uncharacterized protein</fullName>
    </submittedName>
</protein>
<dbReference type="HOGENOM" id="CLU_2317488_0_0_10"/>
<dbReference type="AlphaFoldDB" id="H1DH38"/>
<evidence type="ECO:0000313" key="1">
    <source>
        <dbReference type="EMBL" id="EHP47721.1"/>
    </source>
</evidence>
<dbReference type="RefSeq" id="WP_009136722.1">
    <property type="nucleotide sequence ID" value="NZ_JH594596.1"/>
</dbReference>
<dbReference type="Proteomes" id="UP000004892">
    <property type="component" value="Unassembled WGS sequence"/>
</dbReference>
<sequence>MAIYGQVKCPREVPEGLIAGHYCPSYKHSHLQALIQYYQRLLSEDGYMTAEKVRDAYLGKDEKALKKKEEGRRNNTTLLDFFDRFNREYRLKAETGTAT</sequence>
<accession>H1DH38</accession>
<keyword evidence="2" id="KW-1185">Reference proteome</keyword>
<dbReference type="EMBL" id="ADMC01000022">
    <property type="protein sequence ID" value="EHP47721.1"/>
    <property type="molecule type" value="Genomic_DNA"/>
</dbReference>
<name>H1DH38_9BACT</name>
<organism evidence="1 2">
    <name type="scientific">Odoribacter laneus YIT 12061</name>
    <dbReference type="NCBI Taxonomy" id="742817"/>
    <lineage>
        <taxon>Bacteria</taxon>
        <taxon>Pseudomonadati</taxon>
        <taxon>Bacteroidota</taxon>
        <taxon>Bacteroidia</taxon>
        <taxon>Bacteroidales</taxon>
        <taxon>Odoribacteraceae</taxon>
        <taxon>Odoribacter</taxon>
    </lineage>
</organism>
<comment type="caution">
    <text evidence="1">The sequence shown here is derived from an EMBL/GenBank/DDBJ whole genome shotgun (WGS) entry which is preliminary data.</text>
</comment>